<dbReference type="GO" id="GO:0004553">
    <property type="term" value="F:hydrolase activity, hydrolyzing O-glycosyl compounds"/>
    <property type="evidence" value="ECO:0007669"/>
    <property type="project" value="InterPro"/>
</dbReference>
<dbReference type="AlphaFoldDB" id="A0AAU7VVT6"/>
<dbReference type="InterPro" id="IPR006710">
    <property type="entry name" value="Glyco_hydro_43"/>
</dbReference>
<name>A0AAU7VVT6_9MICO</name>
<dbReference type="CDD" id="cd18617">
    <property type="entry name" value="GH43_XynB-like"/>
    <property type="match status" value="1"/>
</dbReference>
<dbReference type="SUPFAM" id="SSF49899">
    <property type="entry name" value="Concanavalin A-like lectins/glucanases"/>
    <property type="match status" value="1"/>
</dbReference>
<evidence type="ECO:0000256" key="2">
    <source>
        <dbReference type="ARBA" id="ARBA00022801"/>
    </source>
</evidence>
<dbReference type="InterPro" id="IPR013320">
    <property type="entry name" value="ConA-like_dom_sf"/>
</dbReference>
<proteinExistence type="inferred from homology"/>
<organism evidence="7">
    <name type="scientific">Microbacterium sp. A8/3-1</name>
    <dbReference type="NCBI Taxonomy" id="3160749"/>
    <lineage>
        <taxon>Bacteria</taxon>
        <taxon>Bacillati</taxon>
        <taxon>Actinomycetota</taxon>
        <taxon>Actinomycetes</taxon>
        <taxon>Micrococcales</taxon>
        <taxon>Microbacteriaceae</taxon>
        <taxon>Microbacterium</taxon>
    </lineage>
</organism>
<dbReference type="Pfam" id="PF04616">
    <property type="entry name" value="Glyco_hydro_43"/>
    <property type="match status" value="1"/>
</dbReference>
<evidence type="ECO:0000256" key="6">
    <source>
        <dbReference type="RuleBase" id="RU361187"/>
    </source>
</evidence>
<feature type="active site" description="Proton acceptor" evidence="4">
    <location>
        <position position="13"/>
    </location>
</feature>
<dbReference type="GO" id="GO:0005975">
    <property type="term" value="P:carbohydrate metabolic process"/>
    <property type="evidence" value="ECO:0007669"/>
    <property type="project" value="InterPro"/>
</dbReference>
<dbReference type="PANTHER" id="PTHR42812:SF12">
    <property type="entry name" value="BETA-XYLOSIDASE-RELATED"/>
    <property type="match status" value="1"/>
</dbReference>
<accession>A0AAU7VVT6</accession>
<keyword evidence="2 6" id="KW-0378">Hydrolase</keyword>
<evidence type="ECO:0000256" key="5">
    <source>
        <dbReference type="PIRSR" id="PIRSR606710-2"/>
    </source>
</evidence>
<evidence type="ECO:0000256" key="1">
    <source>
        <dbReference type="ARBA" id="ARBA00009865"/>
    </source>
</evidence>
<evidence type="ECO:0000313" key="7">
    <source>
        <dbReference type="EMBL" id="XBX77889.1"/>
    </source>
</evidence>
<dbReference type="EMBL" id="CP158357">
    <property type="protein sequence ID" value="XBX77889.1"/>
    <property type="molecule type" value="Genomic_DNA"/>
</dbReference>
<comment type="similarity">
    <text evidence="1 6">Belongs to the glycosyl hydrolase 43 family.</text>
</comment>
<protein>
    <submittedName>
        <fullName evidence="7">Family 43 glycosylhydrolase</fullName>
    </submittedName>
</protein>
<dbReference type="Gene3D" id="2.60.120.200">
    <property type="match status" value="1"/>
</dbReference>
<gene>
    <name evidence="7" type="ORF">ABS642_18540</name>
</gene>
<feature type="site" description="Important for catalytic activity, responsible for pKa modulation of the active site Glu and correct orientation of both the proton donor and substrate" evidence="5">
    <location>
        <position position="124"/>
    </location>
</feature>
<keyword evidence="3 6" id="KW-0326">Glycosidase</keyword>
<dbReference type="SUPFAM" id="SSF75005">
    <property type="entry name" value="Arabinanase/levansucrase/invertase"/>
    <property type="match status" value="1"/>
</dbReference>
<evidence type="ECO:0000256" key="4">
    <source>
        <dbReference type="PIRSR" id="PIRSR606710-1"/>
    </source>
</evidence>
<dbReference type="InterPro" id="IPR051795">
    <property type="entry name" value="Glycosyl_Hydrlase_43"/>
</dbReference>
<dbReference type="RefSeq" id="WP_350351299.1">
    <property type="nucleotide sequence ID" value="NZ_CP158357.1"/>
</dbReference>
<sequence>MTQHPIIPGYHPDPSICRVGEDYYLAHSSFEYSPGVPLFHSRDLISWTQLGNILDRPEHLDVRTGVAGASGGIYAPTLRHHDGRFWMITTNIHEVAHGHILVHADAPTGPWSEPVRVAGLIGIDPDIAWDDEGTCFVTWSDVMRGGISQAVIDPLTGQVLSEPRSLWAGTGGAHAEGPHLIRRGEWWYLLVAEGGTGPGHMVTIARSPDIDGPFEPAPSNPILTHRSTSAAVQSTGHSDLVELADGSWALVFLATRPRGTFPRWHTNGRETFLAGVDWVDGWPVIDEARYDVPPATSAFVDEFDGEALHPRWISPGVSPSSFAHPGADGLRLARGRDPLTTSAERLLAVRAEDELWSARVRATGDVALSVRIDDAHQVLVERIDAEVRVRVVIGPLSDVVARAAAPADAVLEIRATEFEAERGARRGPDLLRAGYASAEGFVELASIDGRYLSTEVAGGFTGRVIGVEALGEGVVVRRFAYEGGLPA</sequence>
<dbReference type="PANTHER" id="PTHR42812">
    <property type="entry name" value="BETA-XYLOSIDASE"/>
    <property type="match status" value="1"/>
</dbReference>
<dbReference type="Gene3D" id="2.115.10.20">
    <property type="entry name" value="Glycosyl hydrolase domain, family 43"/>
    <property type="match status" value="1"/>
</dbReference>
<feature type="active site" description="Proton donor" evidence="4">
    <location>
        <position position="176"/>
    </location>
</feature>
<reference evidence="7" key="1">
    <citation type="submission" date="2024-06" db="EMBL/GenBank/DDBJ databases">
        <title>Draft genome sequence of Microbacterium sp. strain A8/3-1, isolated from Oxytropis tragacanthoides Fisch. ex DC. Root nodules in the Altai region of Russia.</title>
        <authorList>
            <person name="Sazanova A."/>
            <person name="Guro P."/>
            <person name="Kuznetsova I."/>
            <person name="Belimov A."/>
            <person name="Safronova V."/>
        </authorList>
    </citation>
    <scope>NUCLEOTIDE SEQUENCE</scope>
    <source>
        <strain evidence="7">A8/3-1</strain>
    </source>
</reference>
<evidence type="ECO:0000256" key="3">
    <source>
        <dbReference type="ARBA" id="ARBA00023295"/>
    </source>
</evidence>
<dbReference type="InterPro" id="IPR023296">
    <property type="entry name" value="Glyco_hydro_beta-prop_sf"/>
</dbReference>